<organism evidence="2 3">
    <name type="scientific">Volvox africanus</name>
    <dbReference type="NCBI Taxonomy" id="51714"/>
    <lineage>
        <taxon>Eukaryota</taxon>
        <taxon>Viridiplantae</taxon>
        <taxon>Chlorophyta</taxon>
        <taxon>core chlorophytes</taxon>
        <taxon>Chlorophyceae</taxon>
        <taxon>CS clade</taxon>
        <taxon>Chlamydomonadales</taxon>
        <taxon>Volvocaceae</taxon>
        <taxon>Volvox</taxon>
    </lineage>
</organism>
<feature type="region of interest" description="Disordered" evidence="1">
    <location>
        <begin position="69"/>
        <end position="110"/>
    </location>
</feature>
<sequence>SNAAISGGVRSGRRRAACSKIAITQARGGRRRMRGAAQIIMARACGLHPWRRDRQRLGVGPAHTMGVLKEGMDKKSDPDIHTNDQIQPPSWVGDEGQSEKGAENVHITMK</sequence>
<evidence type="ECO:0000256" key="1">
    <source>
        <dbReference type="SAM" id="MobiDB-lite"/>
    </source>
</evidence>
<dbReference type="AlphaFoldDB" id="A0A8J4AZC3"/>
<dbReference type="Proteomes" id="UP000747399">
    <property type="component" value="Unassembled WGS sequence"/>
</dbReference>
<feature type="non-terminal residue" evidence="2">
    <location>
        <position position="1"/>
    </location>
</feature>
<proteinExistence type="predicted"/>
<feature type="compositionally biased region" description="Basic and acidic residues" evidence="1">
    <location>
        <begin position="70"/>
        <end position="82"/>
    </location>
</feature>
<protein>
    <submittedName>
        <fullName evidence="2">Uncharacterized protein</fullName>
    </submittedName>
</protein>
<comment type="caution">
    <text evidence="2">The sequence shown here is derived from an EMBL/GenBank/DDBJ whole genome shotgun (WGS) entry which is preliminary data.</text>
</comment>
<reference evidence="2" key="1">
    <citation type="journal article" date="2021" name="Proc. Natl. Acad. Sci. U.S.A.">
        <title>Three genomes in the algal genus Volvox reveal the fate of a haploid sex-determining region after a transition to homothallism.</title>
        <authorList>
            <person name="Yamamoto K."/>
            <person name="Hamaji T."/>
            <person name="Kawai-Toyooka H."/>
            <person name="Matsuzaki R."/>
            <person name="Takahashi F."/>
            <person name="Nishimura Y."/>
            <person name="Kawachi M."/>
            <person name="Noguchi H."/>
            <person name="Minakuchi Y."/>
            <person name="Umen J.G."/>
            <person name="Toyoda A."/>
            <person name="Nozaki H."/>
        </authorList>
    </citation>
    <scope>NUCLEOTIDE SEQUENCE</scope>
    <source>
        <strain evidence="2">NIES-3780</strain>
    </source>
</reference>
<name>A0A8J4AZC3_9CHLO</name>
<keyword evidence="3" id="KW-1185">Reference proteome</keyword>
<evidence type="ECO:0000313" key="2">
    <source>
        <dbReference type="EMBL" id="GIL50380.1"/>
    </source>
</evidence>
<evidence type="ECO:0000313" key="3">
    <source>
        <dbReference type="Proteomes" id="UP000747399"/>
    </source>
</evidence>
<accession>A0A8J4AZC3</accession>
<dbReference type="EMBL" id="BNCO01000008">
    <property type="protein sequence ID" value="GIL50380.1"/>
    <property type="molecule type" value="Genomic_DNA"/>
</dbReference>
<gene>
    <name evidence="2" type="ORF">Vafri_6598</name>
</gene>